<dbReference type="EMBL" id="CACVKT020000986">
    <property type="protein sequence ID" value="CAC5364437.1"/>
    <property type="molecule type" value="Genomic_DNA"/>
</dbReference>
<dbReference type="InterPro" id="IPR001611">
    <property type="entry name" value="Leu-rich_rpt"/>
</dbReference>
<dbReference type="OrthoDB" id="643377at2759"/>
<evidence type="ECO:0000313" key="4">
    <source>
        <dbReference type="EMBL" id="CAC5364437.1"/>
    </source>
</evidence>
<dbReference type="Proteomes" id="UP000507470">
    <property type="component" value="Unassembled WGS sequence"/>
</dbReference>
<name>A0A6J8ADD2_MYTCO</name>
<dbReference type="Gene3D" id="3.80.10.10">
    <property type="entry name" value="Ribonuclease Inhibitor"/>
    <property type="match status" value="1"/>
</dbReference>
<dbReference type="PANTHER" id="PTHR24373">
    <property type="entry name" value="SLIT RELATED LEUCINE-RICH REPEAT NEURONAL PROTEIN"/>
    <property type="match status" value="1"/>
</dbReference>
<evidence type="ECO:0000256" key="2">
    <source>
        <dbReference type="ARBA" id="ARBA00022729"/>
    </source>
</evidence>
<dbReference type="InterPro" id="IPR003591">
    <property type="entry name" value="Leu-rich_rpt_typical-subtyp"/>
</dbReference>
<evidence type="ECO:0000256" key="1">
    <source>
        <dbReference type="ARBA" id="ARBA00022614"/>
    </source>
</evidence>
<gene>
    <name evidence="4" type="ORF">MCOR_5487</name>
</gene>
<proteinExistence type="predicted"/>
<dbReference type="GO" id="GO:0005615">
    <property type="term" value="C:extracellular space"/>
    <property type="evidence" value="ECO:0007669"/>
    <property type="project" value="TreeGrafter"/>
</dbReference>
<sequence>MLSVWLFIFSGAFALSSKPEHCSVYSKNAAIYCDCESQGLSHIKQSCTQNTSVAFYSHYNFQTLGNNAFRYTKKLREHYLTYCYIRLIDTLMFNGLKRLTKLDLSYNVIMNLPSGVFKPINGILSLNIVAKRMQRYPDEALQDLILLEDLTMTPIVNDTFRDGFSSLKNLKTFSLREGLIPGATMTYLTTKHSIILEISH</sequence>
<dbReference type="InterPro" id="IPR032675">
    <property type="entry name" value="LRR_dom_sf"/>
</dbReference>
<organism evidence="4 5">
    <name type="scientific">Mytilus coruscus</name>
    <name type="common">Sea mussel</name>
    <dbReference type="NCBI Taxonomy" id="42192"/>
    <lineage>
        <taxon>Eukaryota</taxon>
        <taxon>Metazoa</taxon>
        <taxon>Spiralia</taxon>
        <taxon>Lophotrochozoa</taxon>
        <taxon>Mollusca</taxon>
        <taxon>Bivalvia</taxon>
        <taxon>Autobranchia</taxon>
        <taxon>Pteriomorphia</taxon>
        <taxon>Mytilida</taxon>
        <taxon>Mytiloidea</taxon>
        <taxon>Mytilidae</taxon>
        <taxon>Mytilinae</taxon>
        <taxon>Mytilus</taxon>
    </lineage>
</organism>
<protein>
    <submittedName>
        <fullName evidence="4">Uncharacterized protein</fullName>
    </submittedName>
</protein>
<dbReference type="GO" id="GO:0031012">
    <property type="term" value="C:extracellular matrix"/>
    <property type="evidence" value="ECO:0007669"/>
    <property type="project" value="TreeGrafter"/>
</dbReference>
<keyword evidence="1" id="KW-0433">Leucine-rich repeat</keyword>
<reference evidence="4 5" key="1">
    <citation type="submission" date="2020-06" db="EMBL/GenBank/DDBJ databases">
        <authorList>
            <person name="Li R."/>
            <person name="Bekaert M."/>
        </authorList>
    </citation>
    <scope>NUCLEOTIDE SEQUENCE [LARGE SCALE GENOMIC DNA]</scope>
    <source>
        <strain evidence="5">wild</strain>
    </source>
</reference>
<accession>A0A6J8ADD2</accession>
<dbReference type="SUPFAM" id="SSF52058">
    <property type="entry name" value="L domain-like"/>
    <property type="match status" value="1"/>
</dbReference>
<dbReference type="Pfam" id="PF13855">
    <property type="entry name" value="LRR_8"/>
    <property type="match status" value="1"/>
</dbReference>
<dbReference type="InterPro" id="IPR050328">
    <property type="entry name" value="Dev_Immune_Receptor"/>
</dbReference>
<dbReference type="AlphaFoldDB" id="A0A6J8ADD2"/>
<evidence type="ECO:0000256" key="3">
    <source>
        <dbReference type="ARBA" id="ARBA00022737"/>
    </source>
</evidence>
<dbReference type="PANTHER" id="PTHR24373:SF387">
    <property type="entry name" value="LEUCINE-RICH REPEATS AND IMMUNOGLOBULIN-LIKE DOMAINS PROTEIN SMA-10"/>
    <property type="match status" value="1"/>
</dbReference>
<evidence type="ECO:0000313" key="5">
    <source>
        <dbReference type="Proteomes" id="UP000507470"/>
    </source>
</evidence>
<dbReference type="SMART" id="SM00369">
    <property type="entry name" value="LRR_TYP"/>
    <property type="match status" value="1"/>
</dbReference>
<dbReference type="PROSITE" id="PS51450">
    <property type="entry name" value="LRR"/>
    <property type="match status" value="1"/>
</dbReference>
<keyword evidence="3" id="KW-0677">Repeat</keyword>
<keyword evidence="2" id="KW-0732">Signal</keyword>
<keyword evidence="5" id="KW-1185">Reference proteome</keyword>